<accession>A0A495VAR7</accession>
<feature type="region of interest" description="Disordered" evidence="1">
    <location>
        <begin position="76"/>
        <end position="137"/>
    </location>
</feature>
<dbReference type="Proteomes" id="UP000274556">
    <property type="component" value="Unassembled WGS sequence"/>
</dbReference>
<comment type="caution">
    <text evidence="2">The sequence shown here is derived from an EMBL/GenBank/DDBJ whole genome shotgun (WGS) entry which is preliminary data.</text>
</comment>
<dbReference type="AlphaFoldDB" id="A0A495VAR7"/>
<organism evidence="2 3">
    <name type="scientific">Thiocapsa rosea</name>
    <dbReference type="NCBI Taxonomy" id="69360"/>
    <lineage>
        <taxon>Bacteria</taxon>
        <taxon>Pseudomonadati</taxon>
        <taxon>Pseudomonadota</taxon>
        <taxon>Gammaproteobacteria</taxon>
        <taxon>Chromatiales</taxon>
        <taxon>Chromatiaceae</taxon>
        <taxon>Thiocapsa</taxon>
    </lineage>
</organism>
<feature type="compositionally biased region" description="Basic and acidic residues" evidence="1">
    <location>
        <begin position="120"/>
        <end position="130"/>
    </location>
</feature>
<gene>
    <name evidence="2" type="ORF">BDD21_3322</name>
</gene>
<sequence length="137" mass="15326">MRPAQICSACAGAHVALLRADIEIDDELYRLLQDFRGFRHVFRNAYSCLREQTRRVKARDSTDYLRTVGNTAVLDEPQGKLDLASNASEKKPTRGHSRNHSNQIGGQCRGQRMANPPDPHGAEIDREHVEGGFGRSL</sequence>
<name>A0A495VAR7_9GAMM</name>
<reference evidence="2 3" key="1">
    <citation type="submission" date="2018-10" db="EMBL/GenBank/DDBJ databases">
        <title>Genomic Encyclopedia of Archaeal and Bacterial Type Strains, Phase II (KMG-II): from individual species to whole genera.</title>
        <authorList>
            <person name="Goeker M."/>
        </authorList>
    </citation>
    <scope>NUCLEOTIDE SEQUENCE [LARGE SCALE GENOMIC DNA]</scope>
    <source>
        <strain evidence="2 3">DSM 235</strain>
    </source>
</reference>
<evidence type="ECO:0000313" key="2">
    <source>
        <dbReference type="EMBL" id="RKT45840.1"/>
    </source>
</evidence>
<dbReference type="EMBL" id="RBXL01000001">
    <property type="protein sequence ID" value="RKT45840.1"/>
    <property type="molecule type" value="Genomic_DNA"/>
</dbReference>
<protein>
    <submittedName>
        <fullName evidence="2">Uncharacterized protein</fullName>
    </submittedName>
</protein>
<evidence type="ECO:0000256" key="1">
    <source>
        <dbReference type="SAM" id="MobiDB-lite"/>
    </source>
</evidence>
<evidence type="ECO:0000313" key="3">
    <source>
        <dbReference type="Proteomes" id="UP000274556"/>
    </source>
</evidence>
<proteinExistence type="predicted"/>
<keyword evidence="3" id="KW-1185">Reference proteome</keyword>